<keyword evidence="7" id="KW-1185">Reference proteome</keyword>
<organism evidence="6 7">
    <name type="scientific">Burkholderia singularis</name>
    <dbReference type="NCBI Taxonomy" id="1503053"/>
    <lineage>
        <taxon>Bacteria</taxon>
        <taxon>Pseudomonadati</taxon>
        <taxon>Pseudomonadota</taxon>
        <taxon>Betaproteobacteria</taxon>
        <taxon>Burkholderiales</taxon>
        <taxon>Burkholderiaceae</taxon>
        <taxon>Burkholderia</taxon>
        <taxon>pseudomallei group</taxon>
    </lineage>
</organism>
<evidence type="ECO:0000256" key="2">
    <source>
        <dbReference type="ARBA" id="ARBA00022801"/>
    </source>
</evidence>
<dbReference type="Pfam" id="PF00149">
    <property type="entry name" value="Metallophos"/>
    <property type="match status" value="1"/>
</dbReference>
<dbReference type="RefSeq" id="WP_059514038.1">
    <property type="nucleotide sequence ID" value="NZ_LOWA01000014.1"/>
</dbReference>
<dbReference type="OrthoDB" id="9784378at2"/>
<keyword evidence="3" id="KW-0408">Iron</keyword>
<sequence length="275" mass="29905">MLLAHISDLHIKRPSALAYRRVDTAAHFTRCVARLNALTPRPDAVLITGDLTDFGTDDEYAHLKSLLAPLEMPYYLLVGNHDDRAALRRAFVERAELHTGGEFVQYAIDAGPLRVIALDSQMPGTSGGTLCDARLAWLEAELDAARARPVVVALHHPPFVSGIEHMDAMRLAPPDAGRLDALLRRHPNVERVLCGHVHRAMFARFGGTIASAVPAPAHQVTFDLGRDGPSSFTMEPPAFAVHRYAPATGMTSHHVYVDASDGPYPFFDPAGGLID</sequence>
<dbReference type="InterPro" id="IPR042283">
    <property type="entry name" value="GpdQ_catalytic"/>
</dbReference>
<evidence type="ECO:0000313" key="7">
    <source>
        <dbReference type="Proteomes" id="UP000062788"/>
    </source>
</evidence>
<dbReference type="InterPro" id="IPR026575">
    <property type="entry name" value="GpdQ/CpdA-like"/>
</dbReference>
<feature type="domain" description="Calcineurin-like phosphoesterase" evidence="5">
    <location>
        <begin position="1"/>
        <end position="199"/>
    </location>
</feature>
<dbReference type="Proteomes" id="UP000062788">
    <property type="component" value="Unassembled WGS sequence"/>
</dbReference>
<dbReference type="PANTHER" id="PTHR42988:SF2">
    <property type="entry name" value="CYCLIC NUCLEOTIDE PHOSPHODIESTERASE CBUA0032-RELATED"/>
    <property type="match status" value="1"/>
</dbReference>
<proteinExistence type="inferred from homology"/>
<dbReference type="AlphaFoldDB" id="A0A103E6V3"/>
<dbReference type="SUPFAM" id="SSF56300">
    <property type="entry name" value="Metallo-dependent phosphatases"/>
    <property type="match status" value="1"/>
</dbReference>
<dbReference type="InterPro" id="IPR004843">
    <property type="entry name" value="Calcineurin-like_PHP"/>
</dbReference>
<dbReference type="EMBL" id="LOWA01000014">
    <property type="protein sequence ID" value="KVE29388.1"/>
    <property type="molecule type" value="Genomic_DNA"/>
</dbReference>
<evidence type="ECO:0000256" key="4">
    <source>
        <dbReference type="ARBA" id="ARBA00025742"/>
    </source>
</evidence>
<dbReference type="GO" id="GO:0004112">
    <property type="term" value="F:cyclic-nucleotide phosphodiesterase activity"/>
    <property type="evidence" value="ECO:0007669"/>
    <property type="project" value="InterPro"/>
</dbReference>
<name>A0A103E6V3_9BURK</name>
<dbReference type="GO" id="GO:0046872">
    <property type="term" value="F:metal ion binding"/>
    <property type="evidence" value="ECO:0007669"/>
    <property type="project" value="UniProtKB-KW"/>
</dbReference>
<dbReference type="InterPro" id="IPR050884">
    <property type="entry name" value="CNP_phosphodiesterase-III"/>
</dbReference>
<gene>
    <name evidence="6" type="ORF">WS67_05955</name>
</gene>
<comment type="similarity">
    <text evidence="4">Belongs to the cyclic nucleotide phosphodiesterase class-III family.</text>
</comment>
<dbReference type="Gene3D" id="3.30.750.180">
    <property type="entry name" value="GpdQ, beta-strand dimerisation domain"/>
    <property type="match status" value="1"/>
</dbReference>
<dbReference type="InterPro" id="IPR029052">
    <property type="entry name" value="Metallo-depent_PP-like"/>
</dbReference>
<accession>A0A103E6V3</accession>
<keyword evidence="2" id="KW-0378">Hydrolase</keyword>
<keyword evidence="1" id="KW-0479">Metal-binding</keyword>
<evidence type="ECO:0000259" key="5">
    <source>
        <dbReference type="Pfam" id="PF00149"/>
    </source>
</evidence>
<dbReference type="PANTHER" id="PTHR42988">
    <property type="entry name" value="PHOSPHOHYDROLASE"/>
    <property type="match status" value="1"/>
</dbReference>
<dbReference type="CDD" id="cd07402">
    <property type="entry name" value="MPP_GpdQ"/>
    <property type="match status" value="1"/>
</dbReference>
<reference evidence="6 7" key="1">
    <citation type="submission" date="2015-11" db="EMBL/GenBank/DDBJ databases">
        <title>Expanding the genomic diversity of Burkholderia species for the development of highly accurate diagnostics.</title>
        <authorList>
            <person name="Sahl J."/>
            <person name="Keim P."/>
            <person name="Wagner D."/>
        </authorList>
    </citation>
    <scope>NUCLEOTIDE SEQUENCE [LARGE SCALE GENOMIC DNA]</scope>
    <source>
        <strain evidence="6 7">TSV85</strain>
    </source>
</reference>
<comment type="caution">
    <text evidence="6">The sequence shown here is derived from an EMBL/GenBank/DDBJ whole genome shotgun (WGS) entry which is preliminary data.</text>
</comment>
<protein>
    <submittedName>
        <fullName evidence="6">Metallophosphatase</fullName>
    </submittedName>
</protein>
<dbReference type="InterPro" id="IPR042281">
    <property type="entry name" value="GpdQ_beta-strand"/>
</dbReference>
<evidence type="ECO:0000313" key="6">
    <source>
        <dbReference type="EMBL" id="KVE29388.1"/>
    </source>
</evidence>
<evidence type="ECO:0000256" key="3">
    <source>
        <dbReference type="ARBA" id="ARBA00023004"/>
    </source>
</evidence>
<evidence type="ECO:0000256" key="1">
    <source>
        <dbReference type="ARBA" id="ARBA00022723"/>
    </source>
</evidence>
<dbReference type="Gene3D" id="3.60.21.40">
    <property type="entry name" value="GpdQ, catalytic alpha/beta sandwich domain"/>
    <property type="match status" value="1"/>
</dbReference>